<dbReference type="OrthoDB" id="69496at2759"/>
<name>A0A0D2MKB6_9CHLO</name>
<dbReference type="GeneID" id="25729982"/>
<dbReference type="Proteomes" id="UP000054498">
    <property type="component" value="Unassembled WGS sequence"/>
</dbReference>
<dbReference type="AlphaFoldDB" id="A0A0D2MKB6"/>
<proteinExistence type="predicted"/>
<feature type="chain" id="PRO_5002258877" evidence="2">
    <location>
        <begin position="17"/>
        <end position="188"/>
    </location>
</feature>
<dbReference type="KEGG" id="mng:MNEG_12603"/>
<dbReference type="InterPro" id="IPR011001">
    <property type="entry name" value="Saposin-like"/>
</dbReference>
<protein>
    <submittedName>
        <fullName evidence="4">Saposin</fullName>
    </submittedName>
</protein>
<dbReference type="InterPro" id="IPR008139">
    <property type="entry name" value="SaposinB_dom"/>
</dbReference>
<gene>
    <name evidence="4" type="ORF">MNEG_12603</name>
</gene>
<dbReference type="SUPFAM" id="SSF47862">
    <property type="entry name" value="Saposin"/>
    <property type="match status" value="1"/>
</dbReference>
<feature type="domain" description="Saposin B-type" evidence="3">
    <location>
        <begin position="122"/>
        <end position="188"/>
    </location>
</feature>
<sequence>MKWICVLLACLAVAEASRGGPVSNDLCSECTWAVRALKDLMCDPGVEGNVVDWVIDNVCAAAGDNKQSCADIVNGIAPALLDWLRLGTDAQEMCAEAGVCGAPPPAFAAPAKPRRARAAPRNDLTCPLCMFVVSKVKETLSDPITRQAVHDKTRAACGVMPEGAVRDACIQWADQYGGTLGLTRRGTE</sequence>
<dbReference type="PANTHER" id="PTHR11480">
    <property type="entry name" value="SAPOSIN-RELATED"/>
    <property type="match status" value="1"/>
</dbReference>
<accession>A0A0D2MKB6</accession>
<reference evidence="4 5" key="1">
    <citation type="journal article" date="2013" name="BMC Genomics">
        <title>Reconstruction of the lipid metabolism for the microalga Monoraphidium neglectum from its genome sequence reveals characteristics suitable for biofuel production.</title>
        <authorList>
            <person name="Bogen C."/>
            <person name="Al-Dilaimi A."/>
            <person name="Albersmeier A."/>
            <person name="Wichmann J."/>
            <person name="Grundmann M."/>
            <person name="Rupp O."/>
            <person name="Lauersen K.J."/>
            <person name="Blifernez-Klassen O."/>
            <person name="Kalinowski J."/>
            <person name="Goesmann A."/>
            <person name="Mussgnug J.H."/>
            <person name="Kruse O."/>
        </authorList>
    </citation>
    <scope>NUCLEOTIDE SEQUENCE [LARGE SCALE GENOMIC DNA]</scope>
    <source>
        <strain evidence="4 5">SAG 48.87</strain>
    </source>
</reference>
<evidence type="ECO:0000313" key="4">
    <source>
        <dbReference type="EMBL" id="KIY95360.1"/>
    </source>
</evidence>
<evidence type="ECO:0000256" key="1">
    <source>
        <dbReference type="ARBA" id="ARBA00023157"/>
    </source>
</evidence>
<keyword evidence="2" id="KW-0732">Signal</keyword>
<dbReference type="InterPro" id="IPR051428">
    <property type="entry name" value="Sphingo_Act-Surfact_Prot"/>
</dbReference>
<feature type="domain" description="Saposin B-type" evidence="3">
    <location>
        <begin position="23"/>
        <end position="104"/>
    </location>
</feature>
<organism evidence="4 5">
    <name type="scientific">Monoraphidium neglectum</name>
    <dbReference type="NCBI Taxonomy" id="145388"/>
    <lineage>
        <taxon>Eukaryota</taxon>
        <taxon>Viridiplantae</taxon>
        <taxon>Chlorophyta</taxon>
        <taxon>core chlorophytes</taxon>
        <taxon>Chlorophyceae</taxon>
        <taxon>CS clade</taxon>
        <taxon>Sphaeropleales</taxon>
        <taxon>Selenastraceae</taxon>
        <taxon>Monoraphidium</taxon>
    </lineage>
</organism>
<dbReference type="STRING" id="145388.A0A0D2MKB6"/>
<evidence type="ECO:0000256" key="2">
    <source>
        <dbReference type="SAM" id="SignalP"/>
    </source>
</evidence>
<feature type="signal peptide" evidence="2">
    <location>
        <begin position="1"/>
        <end position="16"/>
    </location>
</feature>
<dbReference type="EMBL" id="KK103549">
    <property type="protein sequence ID" value="KIY95360.1"/>
    <property type="molecule type" value="Genomic_DNA"/>
</dbReference>
<dbReference type="PROSITE" id="PS50015">
    <property type="entry name" value="SAP_B"/>
    <property type="match status" value="2"/>
</dbReference>
<keyword evidence="5" id="KW-1185">Reference proteome</keyword>
<dbReference type="SMART" id="SM00741">
    <property type="entry name" value="SapB"/>
    <property type="match status" value="2"/>
</dbReference>
<evidence type="ECO:0000313" key="5">
    <source>
        <dbReference type="Proteomes" id="UP000054498"/>
    </source>
</evidence>
<dbReference type="PANTHER" id="PTHR11480:SF3">
    <property type="entry name" value="BCDNA.GH08312"/>
    <property type="match status" value="1"/>
</dbReference>
<dbReference type="Gene3D" id="1.10.225.10">
    <property type="entry name" value="Saposin-like"/>
    <property type="match status" value="2"/>
</dbReference>
<dbReference type="RefSeq" id="XP_013894380.1">
    <property type="nucleotide sequence ID" value="XM_014038926.1"/>
</dbReference>
<keyword evidence="1" id="KW-1015">Disulfide bond</keyword>
<evidence type="ECO:0000259" key="3">
    <source>
        <dbReference type="PROSITE" id="PS50015"/>
    </source>
</evidence>